<dbReference type="CDD" id="cd21122">
    <property type="entry name" value="SPASM_rSAM"/>
    <property type="match status" value="1"/>
</dbReference>
<dbReference type="EMBL" id="VSSQ01090916">
    <property type="protein sequence ID" value="MPN36660.1"/>
    <property type="molecule type" value="Genomic_DNA"/>
</dbReference>
<reference evidence="2" key="1">
    <citation type="submission" date="2019-08" db="EMBL/GenBank/DDBJ databases">
        <authorList>
            <person name="Kucharzyk K."/>
            <person name="Murdoch R.W."/>
            <person name="Higgins S."/>
            <person name="Loffler F."/>
        </authorList>
    </citation>
    <scope>NUCLEOTIDE SEQUENCE</scope>
</reference>
<feature type="domain" description="4Fe4S-binding SPASM" evidence="1">
    <location>
        <begin position="124"/>
        <end position="189"/>
    </location>
</feature>
<organism evidence="2">
    <name type="scientific">bioreactor metagenome</name>
    <dbReference type="NCBI Taxonomy" id="1076179"/>
    <lineage>
        <taxon>unclassified sequences</taxon>
        <taxon>metagenomes</taxon>
        <taxon>ecological metagenomes</taxon>
    </lineage>
</organism>
<dbReference type="Pfam" id="PF13186">
    <property type="entry name" value="SPASM"/>
    <property type="match status" value="1"/>
</dbReference>
<dbReference type="Gene3D" id="3.20.20.70">
    <property type="entry name" value="Aldolase class I"/>
    <property type="match status" value="1"/>
</dbReference>
<dbReference type="InterPro" id="IPR023885">
    <property type="entry name" value="4Fe4S-binding_SPASM_dom"/>
</dbReference>
<dbReference type="SUPFAM" id="SSF102114">
    <property type="entry name" value="Radical SAM enzymes"/>
    <property type="match status" value="1"/>
</dbReference>
<name>A0A645HD56_9ZZZZ</name>
<sequence length="198" mass="22318">MAKPAVRQINFSLHSFDGDQSQCSRDEYIDDILNFASRAVVESGMMIALRLWNLDQALLSEDQRARNLAIIHKIETHFNLSYQIQSVLAATKSLKLAERVYLNQDYEFQWPDLAAAEGTAAGTCWGLRSHLAILVDGTVVPCCLDGEGVVNLGNIHEQKFSAILQSERAEAIKNGFCNKKIVEELCRKCGYRERFHNK</sequence>
<protein>
    <recommendedName>
        <fullName evidence="1">4Fe4S-binding SPASM domain-containing protein</fullName>
    </recommendedName>
</protein>
<accession>A0A645HD56</accession>
<dbReference type="InterPro" id="IPR013785">
    <property type="entry name" value="Aldolase_TIM"/>
</dbReference>
<proteinExistence type="predicted"/>
<dbReference type="AlphaFoldDB" id="A0A645HD56"/>
<evidence type="ECO:0000259" key="1">
    <source>
        <dbReference type="Pfam" id="PF13186"/>
    </source>
</evidence>
<comment type="caution">
    <text evidence="2">The sequence shown here is derived from an EMBL/GenBank/DDBJ whole genome shotgun (WGS) entry which is preliminary data.</text>
</comment>
<gene>
    <name evidence="2" type="ORF">SDC9_184170</name>
</gene>
<dbReference type="InterPro" id="IPR058240">
    <property type="entry name" value="rSAM_sf"/>
</dbReference>
<evidence type="ECO:0000313" key="2">
    <source>
        <dbReference type="EMBL" id="MPN36660.1"/>
    </source>
</evidence>